<keyword evidence="1" id="KW-0732">Signal</keyword>
<feature type="chain" id="PRO_5046203368" evidence="1">
    <location>
        <begin position="31"/>
        <end position="273"/>
    </location>
</feature>
<dbReference type="Proteomes" id="UP001596091">
    <property type="component" value="Unassembled WGS sequence"/>
</dbReference>
<evidence type="ECO:0000313" key="3">
    <source>
        <dbReference type="Proteomes" id="UP001596091"/>
    </source>
</evidence>
<gene>
    <name evidence="2" type="ORF">ACFPT7_21175</name>
</gene>
<protein>
    <submittedName>
        <fullName evidence="2">Uncharacterized protein</fullName>
    </submittedName>
</protein>
<keyword evidence="3" id="KW-1185">Reference proteome</keyword>
<dbReference type="RefSeq" id="WP_263332463.1">
    <property type="nucleotide sequence ID" value="NZ_JAGSYH010000001.1"/>
</dbReference>
<sequence>MAECKRRGRSKVLCFLTLLCVMAAVRNLHAQGNYEIQVYGADTEPPKSTMVELHSNFTAVGQKQVIDGVYPTNHQEHETIEITQGLTSWSEVGFYIFTSEQDGHGVQWVGDHIRPRVRVPDSWHWPVGVSLSTEVGYQRAVYSPDTWTWEIRPIVDKAIGRWYFAVNPALERTWHGPDVSQGIGFSPGAKISFDFTKVVSGGVEYYADYGRITSPDTLHNQQQQIFLVTDLNVSPKWEINMGVGIGPTSATDRWIIKGILGRHFSWTKTSVVD</sequence>
<accession>A0ABW1EN52</accession>
<feature type="signal peptide" evidence="1">
    <location>
        <begin position="1"/>
        <end position="30"/>
    </location>
</feature>
<proteinExistence type="predicted"/>
<comment type="caution">
    <text evidence="2">The sequence shown here is derived from an EMBL/GenBank/DDBJ whole genome shotgun (WGS) entry which is preliminary data.</text>
</comment>
<name>A0ABW1EN52_9BACT</name>
<evidence type="ECO:0000313" key="2">
    <source>
        <dbReference type="EMBL" id="MFC5864833.1"/>
    </source>
</evidence>
<evidence type="ECO:0000256" key="1">
    <source>
        <dbReference type="SAM" id="SignalP"/>
    </source>
</evidence>
<dbReference type="EMBL" id="JBHSPH010000010">
    <property type="protein sequence ID" value="MFC5864833.1"/>
    <property type="molecule type" value="Genomic_DNA"/>
</dbReference>
<reference evidence="3" key="1">
    <citation type="journal article" date="2019" name="Int. J. Syst. Evol. Microbiol.">
        <title>The Global Catalogue of Microorganisms (GCM) 10K type strain sequencing project: providing services to taxonomists for standard genome sequencing and annotation.</title>
        <authorList>
            <consortium name="The Broad Institute Genomics Platform"/>
            <consortium name="The Broad Institute Genome Sequencing Center for Infectious Disease"/>
            <person name="Wu L."/>
            <person name="Ma J."/>
        </authorList>
    </citation>
    <scope>NUCLEOTIDE SEQUENCE [LARGE SCALE GENOMIC DNA]</scope>
    <source>
        <strain evidence="3">JCM 4087</strain>
    </source>
</reference>
<organism evidence="2 3">
    <name type="scientific">Acidicapsa dinghuensis</name>
    <dbReference type="NCBI Taxonomy" id="2218256"/>
    <lineage>
        <taxon>Bacteria</taxon>
        <taxon>Pseudomonadati</taxon>
        <taxon>Acidobacteriota</taxon>
        <taxon>Terriglobia</taxon>
        <taxon>Terriglobales</taxon>
        <taxon>Acidobacteriaceae</taxon>
        <taxon>Acidicapsa</taxon>
    </lineage>
</organism>